<dbReference type="RefSeq" id="WP_303493899.1">
    <property type="nucleotide sequence ID" value="NZ_JAUOPB010000016.1"/>
</dbReference>
<dbReference type="Proteomes" id="UP001169760">
    <property type="component" value="Unassembled WGS sequence"/>
</dbReference>
<evidence type="ECO:0000313" key="4">
    <source>
        <dbReference type="EMBL" id="MDO6424699.1"/>
    </source>
</evidence>
<comment type="pathway">
    <text evidence="1">Bacterial outer membrane biogenesis; LPS O-antigen biosynthesis.</text>
</comment>
<evidence type="ECO:0000256" key="1">
    <source>
        <dbReference type="ARBA" id="ARBA00005125"/>
    </source>
</evidence>
<dbReference type="SUPFAM" id="SSF51735">
    <property type="entry name" value="NAD(P)-binding Rossmann-fold domains"/>
    <property type="match status" value="1"/>
</dbReference>
<feature type="domain" description="NAD-dependent epimerase/dehydratase" evidence="3">
    <location>
        <begin position="4"/>
        <end position="208"/>
    </location>
</feature>
<sequence>MKVLFIGGTGNISTASSCLAVERGIELWHINRGKSVCGVHGVRTITCDVTNSAALETALAPHKWDCVVNWIAFNAKDVERDIALFSGKTKHYIYISSGSCYDLPQHSPVITENTPLGNPYWQYSRDKIAGEQALMRAHIEKGFPGTIVRPSHTYSTVIPITLGGWNKYNAVNRMKQGKPTVVHGDGTSLWVVTHAEDFALGLVGLLNLEAAIGEAVHITSDEVLTWNQIYRHVGAALGLEPNIVHVASDTICALEPSYTGTLLGDKTHSVMFDNSKIRSLVPSFVPVIPFSEGIRTTIEWFEASIERQYIDPDTDILLDKLAAITCT</sequence>
<dbReference type="EMBL" id="JAUOPB010000016">
    <property type="protein sequence ID" value="MDO6424699.1"/>
    <property type="molecule type" value="Genomic_DNA"/>
</dbReference>
<accession>A0AAW7XE98</accession>
<evidence type="ECO:0000259" key="3">
    <source>
        <dbReference type="Pfam" id="PF01370"/>
    </source>
</evidence>
<comment type="similarity">
    <text evidence="2">Belongs to the NAD(P)-dependent epimerase/dehydratase family.</text>
</comment>
<gene>
    <name evidence="4" type="ORF">Q4521_19575</name>
</gene>
<organism evidence="4 5">
    <name type="scientific">Saccharophagus degradans</name>
    <dbReference type="NCBI Taxonomy" id="86304"/>
    <lineage>
        <taxon>Bacteria</taxon>
        <taxon>Pseudomonadati</taxon>
        <taxon>Pseudomonadota</taxon>
        <taxon>Gammaproteobacteria</taxon>
        <taxon>Cellvibrionales</taxon>
        <taxon>Cellvibrionaceae</taxon>
        <taxon>Saccharophagus</taxon>
    </lineage>
</organism>
<name>A0AAW7XE98_9GAMM</name>
<dbReference type="Pfam" id="PF01370">
    <property type="entry name" value="Epimerase"/>
    <property type="match status" value="1"/>
</dbReference>
<evidence type="ECO:0000256" key="2">
    <source>
        <dbReference type="ARBA" id="ARBA00007637"/>
    </source>
</evidence>
<reference evidence="4" key="1">
    <citation type="submission" date="2023-07" db="EMBL/GenBank/DDBJ databases">
        <title>Genome content predicts the carbon catabolic preferences of heterotrophic bacteria.</title>
        <authorList>
            <person name="Gralka M."/>
        </authorList>
    </citation>
    <scope>NUCLEOTIDE SEQUENCE</scope>
    <source>
        <strain evidence="4">I3M17_2</strain>
    </source>
</reference>
<dbReference type="PANTHER" id="PTHR43000">
    <property type="entry name" value="DTDP-D-GLUCOSE 4,6-DEHYDRATASE-RELATED"/>
    <property type="match status" value="1"/>
</dbReference>
<evidence type="ECO:0000313" key="5">
    <source>
        <dbReference type="Proteomes" id="UP001169760"/>
    </source>
</evidence>
<comment type="caution">
    <text evidence="4">The sequence shown here is derived from an EMBL/GenBank/DDBJ whole genome shotgun (WGS) entry which is preliminary data.</text>
</comment>
<dbReference type="PROSITE" id="PS51257">
    <property type="entry name" value="PROKAR_LIPOPROTEIN"/>
    <property type="match status" value="1"/>
</dbReference>
<dbReference type="AlphaFoldDB" id="A0AAW7XE98"/>
<dbReference type="InterPro" id="IPR036291">
    <property type="entry name" value="NAD(P)-bd_dom_sf"/>
</dbReference>
<dbReference type="InterPro" id="IPR001509">
    <property type="entry name" value="Epimerase_deHydtase"/>
</dbReference>
<protein>
    <submittedName>
        <fullName evidence="4">NAD-dependent epimerase/dehydratase family protein</fullName>
    </submittedName>
</protein>
<dbReference type="Gene3D" id="3.40.50.720">
    <property type="entry name" value="NAD(P)-binding Rossmann-like Domain"/>
    <property type="match status" value="1"/>
</dbReference>
<proteinExistence type="inferred from homology"/>